<dbReference type="Proteomes" id="UP001595974">
    <property type="component" value="Unassembled WGS sequence"/>
</dbReference>
<dbReference type="GO" id="GO:0004114">
    <property type="term" value="F:3',5'-cyclic-nucleotide phosphodiesterase activity"/>
    <property type="evidence" value="ECO:0007669"/>
    <property type="project" value="UniProtKB-EC"/>
</dbReference>
<evidence type="ECO:0000313" key="2">
    <source>
        <dbReference type="EMBL" id="MFC5772009.1"/>
    </source>
</evidence>
<dbReference type="InterPro" id="IPR001279">
    <property type="entry name" value="Metallo-B-lactamas"/>
</dbReference>
<feature type="domain" description="Metallo-beta-lactamase" evidence="1">
    <location>
        <begin position="18"/>
        <end position="204"/>
    </location>
</feature>
<dbReference type="Pfam" id="PF12706">
    <property type="entry name" value="Lactamase_B_2"/>
    <property type="match status" value="1"/>
</dbReference>
<keyword evidence="2" id="KW-0378">Hydrolase</keyword>
<dbReference type="EC" id="3.1.4.17" evidence="2"/>
<dbReference type="InterPro" id="IPR000396">
    <property type="entry name" value="Pdiesterase2"/>
</dbReference>
<name>A0ABW1AY64_9RHOO</name>
<dbReference type="SUPFAM" id="SSF56281">
    <property type="entry name" value="Metallo-hydrolase/oxidoreductase"/>
    <property type="match status" value="1"/>
</dbReference>
<gene>
    <name evidence="2" type="ORF">ACFPTN_21725</name>
</gene>
<dbReference type="InterPro" id="IPR036866">
    <property type="entry name" value="RibonucZ/Hydroxyglut_hydro"/>
</dbReference>
<dbReference type="PANTHER" id="PTHR28283:SF1">
    <property type="entry name" value="3',5'-CYCLIC-NUCLEOTIDE PHOSPHODIESTERASE 1"/>
    <property type="match status" value="1"/>
</dbReference>
<dbReference type="PRINTS" id="PR00388">
    <property type="entry name" value="PDIESTERASE2"/>
</dbReference>
<dbReference type="EMBL" id="JBHSOG010000102">
    <property type="protein sequence ID" value="MFC5772009.1"/>
    <property type="molecule type" value="Genomic_DNA"/>
</dbReference>
<dbReference type="CDD" id="cd07735">
    <property type="entry name" value="class_II_PDE_MBL-fold"/>
    <property type="match status" value="1"/>
</dbReference>
<evidence type="ECO:0000313" key="3">
    <source>
        <dbReference type="Proteomes" id="UP001595974"/>
    </source>
</evidence>
<comment type="caution">
    <text evidence="2">The sequence shown here is derived from an EMBL/GenBank/DDBJ whole genome shotgun (WGS) entry which is preliminary data.</text>
</comment>
<dbReference type="PANTHER" id="PTHR28283">
    <property type="entry name" value="3',5'-CYCLIC-NUCLEOTIDE PHOSPHODIESTERASE 1"/>
    <property type="match status" value="1"/>
</dbReference>
<accession>A0ABW1AY64</accession>
<dbReference type="RefSeq" id="WP_096444944.1">
    <property type="nucleotide sequence ID" value="NZ_JBHSOG010000102.1"/>
</dbReference>
<protein>
    <submittedName>
        <fullName evidence="2">3',5'-cyclic-nucleotide phosphodiesterase</fullName>
        <ecNumber evidence="2">3.1.4.17</ecNumber>
    </submittedName>
</protein>
<evidence type="ECO:0000259" key="1">
    <source>
        <dbReference type="SMART" id="SM00849"/>
    </source>
</evidence>
<organism evidence="2 3">
    <name type="scientific">Thauera sinica</name>
    <dbReference type="NCBI Taxonomy" id="2665146"/>
    <lineage>
        <taxon>Bacteria</taxon>
        <taxon>Pseudomonadati</taxon>
        <taxon>Pseudomonadota</taxon>
        <taxon>Betaproteobacteria</taxon>
        <taxon>Rhodocyclales</taxon>
        <taxon>Zoogloeaceae</taxon>
        <taxon>Thauera</taxon>
    </lineage>
</organism>
<reference evidence="3" key="1">
    <citation type="journal article" date="2019" name="Int. J. Syst. Evol. Microbiol.">
        <title>The Global Catalogue of Microorganisms (GCM) 10K type strain sequencing project: providing services to taxonomists for standard genome sequencing and annotation.</title>
        <authorList>
            <consortium name="The Broad Institute Genomics Platform"/>
            <consortium name="The Broad Institute Genome Sequencing Center for Infectious Disease"/>
            <person name="Wu L."/>
            <person name="Ma J."/>
        </authorList>
    </citation>
    <scope>NUCLEOTIDE SEQUENCE [LARGE SCALE GENOMIC DNA]</scope>
    <source>
        <strain evidence="3">SHR3</strain>
    </source>
</reference>
<keyword evidence="3" id="KW-1185">Reference proteome</keyword>
<dbReference type="SMART" id="SM00849">
    <property type="entry name" value="Lactamase_B"/>
    <property type="match status" value="1"/>
</dbReference>
<dbReference type="Gene3D" id="3.60.15.10">
    <property type="entry name" value="Ribonuclease Z/Hydroxyacylglutathione hydrolase-like"/>
    <property type="match status" value="1"/>
</dbReference>
<sequence>MKLKVLGCSGGIGGAQARTTSFLVDEDILVDCGTGVGDLELDALMRIDHIFISHAHLDHIAALPLLIDSVGEARGAPIIIYATAETIRILRSHIFNWLIWPDFSTIPDRLRPFIRFQPIRIDEPVRLGRRSITAFPAHHTVPAASYCLDSGAGQLFYSGDTGYCPELIAAINAQPALRHLIVETAFSDEQRGLALASRHLCPGMVVEMLAELAVTPEVHISHLKPGQGDRIMQQIAAHEPRLQPRRLMQGQELEF</sequence>
<proteinExistence type="predicted"/>